<dbReference type="PANTHER" id="PTHR31528">
    <property type="entry name" value="4-AMINO-5-HYDROXYMETHYL-2-METHYLPYRIMIDINE PHOSPHATE SYNTHASE THI11-RELATED"/>
    <property type="match status" value="1"/>
</dbReference>
<evidence type="ECO:0000313" key="3">
    <source>
        <dbReference type="EMBL" id="AEK43647.1"/>
    </source>
</evidence>
<sequence>MCAPLILLLATACGGPAATAPDAQGLSKLTLTLNWYPYGEHAPLYYGLAHGIFKKHGLDLTIQAGQGSGKTVQAVGGGKTDFGWADTPALLSGVASGLPVHSVGVFLQSTPASVEFFSDRNITRPQDLKGKTIATTAGDALSATFPTFLRGFGMSTKDVTLQNVDAAGKIAAVISGGADALLGFFHDQGPTLADKSGKQVSFLRFAEHGLDFYSTGLVANDSTIKSRPGLVRELVAAVSESFTAAIGDPAAAVASMAGVNPQLPPAGVLTTSWQDTIKLLHTDRTRTSAPGVDTAEDWQATIDTFARSGVLKNPGSPSEYWDAGFAPKA</sequence>
<keyword evidence="1" id="KW-0732">Signal</keyword>
<evidence type="ECO:0000313" key="4">
    <source>
        <dbReference type="Proteomes" id="UP000006138"/>
    </source>
</evidence>
<dbReference type="KEGG" id="amn:RAM_25845"/>
<keyword evidence="4" id="KW-1185">Reference proteome</keyword>
<organism evidence="3 4">
    <name type="scientific">Amycolatopsis mediterranei (strain S699)</name>
    <name type="common">Nocardia mediterranei</name>
    <dbReference type="NCBI Taxonomy" id="713604"/>
    <lineage>
        <taxon>Bacteria</taxon>
        <taxon>Bacillati</taxon>
        <taxon>Actinomycetota</taxon>
        <taxon>Actinomycetes</taxon>
        <taxon>Pseudonocardiales</taxon>
        <taxon>Pseudonocardiaceae</taxon>
        <taxon>Amycolatopsis</taxon>
    </lineage>
</organism>
<dbReference type="SUPFAM" id="SSF53850">
    <property type="entry name" value="Periplasmic binding protein-like II"/>
    <property type="match status" value="1"/>
</dbReference>
<dbReference type="Pfam" id="PF09084">
    <property type="entry name" value="NMT1"/>
    <property type="match status" value="1"/>
</dbReference>
<protein>
    <submittedName>
        <fullName evidence="3">Sulfonate/nitrate/taurine ABC transporter periplasmic protein</fullName>
    </submittedName>
</protein>
<dbReference type="PANTHER" id="PTHR31528:SF15">
    <property type="entry name" value="RIBOFLAVIN-BINDING PROTEIN RIBY"/>
    <property type="match status" value="1"/>
</dbReference>
<dbReference type="GO" id="GO:0009228">
    <property type="term" value="P:thiamine biosynthetic process"/>
    <property type="evidence" value="ECO:0007669"/>
    <property type="project" value="InterPro"/>
</dbReference>
<dbReference type="InterPro" id="IPR027939">
    <property type="entry name" value="NMT1/THI5"/>
</dbReference>
<evidence type="ECO:0000256" key="1">
    <source>
        <dbReference type="SAM" id="SignalP"/>
    </source>
</evidence>
<name>A0A9R0NZN6_AMYMS</name>
<dbReference type="InterPro" id="IPR015168">
    <property type="entry name" value="SsuA/THI5"/>
</dbReference>
<feature type="chain" id="PRO_5040370958" evidence="1">
    <location>
        <begin position="18"/>
        <end position="329"/>
    </location>
</feature>
<dbReference type="AlphaFoldDB" id="A0A9R0NZN6"/>
<feature type="domain" description="SsuA/THI5-like" evidence="2">
    <location>
        <begin position="40"/>
        <end position="252"/>
    </location>
</feature>
<reference evidence="3 4" key="1">
    <citation type="journal article" date="2011" name="J. Bacteriol.">
        <title>Whole genome sequence of the rifamycin B-producing strain Amycolatopsis mediterranei S699.</title>
        <authorList>
            <person name="Verma M."/>
            <person name="Kaur J."/>
            <person name="Kumar M."/>
            <person name="Kumari K."/>
            <person name="Saxena A."/>
            <person name="Anand S."/>
            <person name="Nigam A."/>
            <person name="Ravi V."/>
            <person name="Raghuvanshi S."/>
            <person name="Khurana P."/>
            <person name="Tyagi A.K."/>
            <person name="Khurana J.P."/>
            <person name="Lal R."/>
        </authorList>
    </citation>
    <scope>NUCLEOTIDE SEQUENCE [LARGE SCALE GENOMIC DNA]</scope>
    <source>
        <strain evidence="3 4">S699</strain>
    </source>
</reference>
<dbReference type="Gene3D" id="3.40.190.10">
    <property type="entry name" value="Periplasmic binding protein-like II"/>
    <property type="match status" value="2"/>
</dbReference>
<accession>A0A9R0NZN6</accession>
<dbReference type="Proteomes" id="UP000006138">
    <property type="component" value="Chromosome"/>
</dbReference>
<evidence type="ECO:0000259" key="2">
    <source>
        <dbReference type="Pfam" id="PF09084"/>
    </source>
</evidence>
<gene>
    <name evidence="3" type="ordered locus">RAM_25845</name>
</gene>
<dbReference type="EMBL" id="CP002896">
    <property type="protein sequence ID" value="AEK43647.1"/>
    <property type="molecule type" value="Genomic_DNA"/>
</dbReference>
<feature type="signal peptide" evidence="1">
    <location>
        <begin position="1"/>
        <end position="17"/>
    </location>
</feature>
<proteinExistence type="predicted"/>